<dbReference type="InterPro" id="IPR004837">
    <property type="entry name" value="NaCa_Exmemb"/>
</dbReference>
<keyword evidence="3" id="KW-0050">Antiport</keyword>
<evidence type="ECO:0000256" key="8">
    <source>
        <dbReference type="SAM" id="MobiDB-lite"/>
    </source>
</evidence>
<gene>
    <name evidence="11" type="ORF">TSPGSL018_23437</name>
</gene>
<feature type="non-terminal residue" evidence="11">
    <location>
        <position position="247"/>
    </location>
</feature>
<reference evidence="11" key="1">
    <citation type="submission" date="2014-05" db="EMBL/GenBank/DDBJ databases">
        <title>The transcriptome of the halophilic microalga Tetraselmis sp. GSL018 isolated from the Great Salt Lake, Utah.</title>
        <authorList>
            <person name="Jinkerson R.E."/>
            <person name="D'Adamo S."/>
            <person name="Posewitz M.C."/>
        </authorList>
    </citation>
    <scope>NUCLEOTIDE SEQUENCE</scope>
    <source>
        <strain evidence="11">GSL018</strain>
    </source>
</reference>
<feature type="transmembrane region" description="Helical" evidence="9">
    <location>
        <begin position="223"/>
        <end position="246"/>
    </location>
</feature>
<feature type="domain" description="Sodium/calcium exchanger membrane region" evidence="10">
    <location>
        <begin position="92"/>
        <end position="198"/>
    </location>
</feature>
<evidence type="ECO:0000256" key="7">
    <source>
        <dbReference type="ARBA" id="ARBA00023136"/>
    </source>
</evidence>
<dbReference type="InterPro" id="IPR044880">
    <property type="entry name" value="NCX_ion-bd_dom_sf"/>
</dbReference>
<proteinExistence type="predicted"/>
<dbReference type="GO" id="GO:0012505">
    <property type="term" value="C:endomembrane system"/>
    <property type="evidence" value="ECO:0007669"/>
    <property type="project" value="UniProtKB-SubCell"/>
</dbReference>
<feature type="transmembrane region" description="Helical" evidence="9">
    <location>
        <begin position="76"/>
        <end position="94"/>
    </location>
</feature>
<name>A0A061RX89_9CHLO</name>
<keyword evidence="4 9" id="KW-0812">Transmembrane</keyword>
<comment type="subcellular location">
    <subcellularLocation>
        <location evidence="1">Endomembrane system</location>
        <topology evidence="1">Multi-pass membrane protein</topology>
    </subcellularLocation>
</comment>
<evidence type="ECO:0000256" key="3">
    <source>
        <dbReference type="ARBA" id="ARBA00022449"/>
    </source>
</evidence>
<feature type="transmembrane region" description="Helical" evidence="9">
    <location>
        <begin position="176"/>
        <end position="196"/>
    </location>
</feature>
<feature type="transmembrane region" description="Helical" evidence="9">
    <location>
        <begin position="141"/>
        <end position="164"/>
    </location>
</feature>
<dbReference type="InterPro" id="IPR004713">
    <property type="entry name" value="CaH_exchang"/>
</dbReference>
<dbReference type="Pfam" id="PF01699">
    <property type="entry name" value="Na_Ca_ex"/>
    <property type="match status" value="1"/>
</dbReference>
<evidence type="ECO:0000256" key="5">
    <source>
        <dbReference type="ARBA" id="ARBA00022989"/>
    </source>
</evidence>
<accession>A0A061RX89</accession>
<dbReference type="AlphaFoldDB" id="A0A061RX89"/>
<evidence type="ECO:0000256" key="9">
    <source>
        <dbReference type="SAM" id="Phobius"/>
    </source>
</evidence>
<evidence type="ECO:0000256" key="1">
    <source>
        <dbReference type="ARBA" id="ARBA00004127"/>
    </source>
</evidence>
<keyword evidence="6" id="KW-0406">Ion transport</keyword>
<organism evidence="11">
    <name type="scientific">Tetraselmis sp. GSL018</name>
    <dbReference type="NCBI Taxonomy" id="582737"/>
    <lineage>
        <taxon>Eukaryota</taxon>
        <taxon>Viridiplantae</taxon>
        <taxon>Chlorophyta</taxon>
        <taxon>core chlorophytes</taxon>
        <taxon>Chlorodendrophyceae</taxon>
        <taxon>Chlorodendrales</taxon>
        <taxon>Chlorodendraceae</taxon>
        <taxon>Tetraselmis</taxon>
    </lineage>
</organism>
<dbReference type="PANTHER" id="PTHR31503">
    <property type="entry name" value="VACUOLAR CALCIUM ION TRANSPORTER"/>
    <property type="match status" value="1"/>
</dbReference>
<evidence type="ECO:0000313" key="11">
    <source>
        <dbReference type="EMBL" id="JAC75315.1"/>
    </source>
</evidence>
<evidence type="ECO:0000256" key="4">
    <source>
        <dbReference type="ARBA" id="ARBA00022692"/>
    </source>
</evidence>
<dbReference type="EMBL" id="GBEZ01010352">
    <property type="protein sequence ID" value="JAC75315.1"/>
    <property type="molecule type" value="Transcribed_RNA"/>
</dbReference>
<keyword evidence="2" id="KW-0813">Transport</keyword>
<dbReference type="GO" id="GO:0015369">
    <property type="term" value="F:calcium:proton antiporter activity"/>
    <property type="evidence" value="ECO:0007669"/>
    <property type="project" value="UniProtKB-ARBA"/>
</dbReference>
<dbReference type="GO" id="GO:0005774">
    <property type="term" value="C:vacuolar membrane"/>
    <property type="evidence" value="ECO:0007669"/>
    <property type="project" value="UniProtKB-ARBA"/>
</dbReference>
<feature type="region of interest" description="Disordered" evidence="8">
    <location>
        <begin position="1"/>
        <end position="31"/>
    </location>
</feature>
<dbReference type="Gene3D" id="1.20.1420.30">
    <property type="entry name" value="NCX, central ion-binding region"/>
    <property type="match status" value="1"/>
</dbReference>
<feature type="transmembrane region" description="Helical" evidence="9">
    <location>
        <begin position="106"/>
        <end position="129"/>
    </location>
</feature>
<sequence length="247" mass="27216">MPSRKKDPEAATSEDTIPAEKKSQETQSSAEVSEQPAEWEGFIWGQMKTVLFSGWLNVLLIFVVLAWVAAELGAPSWVLFTFSIIGLVLVFVSISIVQGLNRLAQLFLLGSILGNLLLVLGMSFFLGGLRYPMQRFNKQGTVANMAILLLGTLAIVIPALINITDTQVHPGTVDELLISRIVSVALVGLYFAYLYFQLVSHAHLFEAIEGEEVEEGEHDIPRLGFWGSIFWLSVFAGLITVLSDYIV</sequence>
<evidence type="ECO:0000256" key="2">
    <source>
        <dbReference type="ARBA" id="ARBA00022448"/>
    </source>
</evidence>
<dbReference type="GO" id="GO:0006874">
    <property type="term" value="P:intracellular calcium ion homeostasis"/>
    <property type="evidence" value="ECO:0007669"/>
    <property type="project" value="TreeGrafter"/>
</dbReference>
<dbReference type="PANTHER" id="PTHR31503:SF22">
    <property type="entry name" value="VACUOLAR CALCIUM ION TRANSPORTER"/>
    <property type="match status" value="1"/>
</dbReference>
<keyword evidence="7 9" id="KW-0472">Membrane</keyword>
<keyword evidence="5 9" id="KW-1133">Transmembrane helix</keyword>
<protein>
    <submittedName>
        <fullName evidence="11">Cation exchanger 2 family protein</fullName>
    </submittedName>
</protein>
<evidence type="ECO:0000259" key="10">
    <source>
        <dbReference type="Pfam" id="PF01699"/>
    </source>
</evidence>
<feature type="transmembrane region" description="Helical" evidence="9">
    <location>
        <begin position="50"/>
        <end position="70"/>
    </location>
</feature>
<evidence type="ECO:0000256" key="6">
    <source>
        <dbReference type="ARBA" id="ARBA00023065"/>
    </source>
</evidence>